<evidence type="ECO:0000256" key="3">
    <source>
        <dbReference type="PROSITE-ProRule" id="PRU00339"/>
    </source>
</evidence>
<accession>A0A1D8P9P6</accession>
<evidence type="ECO:0000256" key="5">
    <source>
        <dbReference type="SAM" id="SignalP"/>
    </source>
</evidence>
<protein>
    <recommendedName>
        <fullName evidence="6">SH3b domain-containing protein</fullName>
    </recommendedName>
</protein>
<keyword evidence="8" id="KW-1185">Reference proteome</keyword>
<proteinExistence type="predicted"/>
<dbReference type="AlphaFoldDB" id="A0A1D8P9P6"/>
<feature type="repeat" description="TPR" evidence="3">
    <location>
        <begin position="55"/>
        <end position="88"/>
    </location>
</feature>
<dbReference type="EMBL" id="CP017478">
    <property type="protein sequence ID" value="AOW21302.1"/>
    <property type="molecule type" value="Genomic_DNA"/>
</dbReference>
<keyword evidence="4" id="KW-0812">Transmembrane</keyword>
<name>A0A1D8P9P6_9FLAO</name>
<dbReference type="SMART" id="SM00287">
    <property type="entry name" value="SH3b"/>
    <property type="match status" value="1"/>
</dbReference>
<keyword evidence="4" id="KW-1133">Transmembrane helix</keyword>
<keyword evidence="5" id="KW-0732">Signal</keyword>
<dbReference type="Pfam" id="PF00515">
    <property type="entry name" value="TPR_1"/>
    <property type="match status" value="1"/>
</dbReference>
<dbReference type="Gene3D" id="1.25.40.10">
    <property type="entry name" value="Tetratricopeptide repeat domain"/>
    <property type="match status" value="1"/>
</dbReference>
<dbReference type="OrthoDB" id="9776208at2"/>
<dbReference type="PANTHER" id="PTHR44943:SF8">
    <property type="entry name" value="TPR REPEAT-CONTAINING PROTEIN MJ0263"/>
    <property type="match status" value="1"/>
</dbReference>
<dbReference type="InterPro" id="IPR011990">
    <property type="entry name" value="TPR-like_helical_dom_sf"/>
</dbReference>
<dbReference type="STRING" id="1850246.LPB138_11705"/>
<dbReference type="Proteomes" id="UP000176050">
    <property type="component" value="Chromosome"/>
</dbReference>
<dbReference type="InterPro" id="IPR051685">
    <property type="entry name" value="Ycf3/AcsC/BcsC/TPR_MFPF"/>
</dbReference>
<feature type="transmembrane region" description="Helical" evidence="4">
    <location>
        <begin position="158"/>
        <end position="182"/>
    </location>
</feature>
<keyword evidence="1" id="KW-0677">Repeat</keyword>
<dbReference type="PROSITE" id="PS50005">
    <property type="entry name" value="TPR"/>
    <property type="match status" value="1"/>
</dbReference>
<organism evidence="7 8">
    <name type="scientific">Urechidicola croceus</name>
    <dbReference type="NCBI Taxonomy" id="1850246"/>
    <lineage>
        <taxon>Bacteria</taxon>
        <taxon>Pseudomonadati</taxon>
        <taxon>Bacteroidota</taxon>
        <taxon>Flavobacteriia</taxon>
        <taxon>Flavobacteriales</taxon>
        <taxon>Flavobacteriaceae</taxon>
        <taxon>Urechidicola</taxon>
    </lineage>
</organism>
<evidence type="ECO:0000259" key="6">
    <source>
        <dbReference type="SMART" id="SM00287"/>
    </source>
</evidence>
<dbReference type="PANTHER" id="PTHR44943">
    <property type="entry name" value="CELLULOSE SYNTHASE OPERON PROTEIN C"/>
    <property type="match status" value="1"/>
</dbReference>
<dbReference type="RefSeq" id="WP_070237450.1">
    <property type="nucleotide sequence ID" value="NZ_CP017478.1"/>
</dbReference>
<evidence type="ECO:0000256" key="4">
    <source>
        <dbReference type="SAM" id="Phobius"/>
    </source>
</evidence>
<dbReference type="InterPro" id="IPR019734">
    <property type="entry name" value="TPR_rpt"/>
</dbReference>
<feature type="signal peptide" evidence="5">
    <location>
        <begin position="1"/>
        <end position="20"/>
    </location>
</feature>
<reference evidence="7 8" key="1">
    <citation type="submission" date="2016-10" db="EMBL/GenBank/DDBJ databases">
        <title>Lutibacter sp. LPB0138, isolated from marine gastropod.</title>
        <authorList>
            <person name="Kim E."/>
            <person name="Yi H."/>
        </authorList>
    </citation>
    <scope>NUCLEOTIDE SEQUENCE [LARGE SCALE GENOMIC DNA]</scope>
    <source>
        <strain evidence="7 8">LPB0138</strain>
    </source>
</reference>
<evidence type="ECO:0000256" key="1">
    <source>
        <dbReference type="ARBA" id="ARBA00022737"/>
    </source>
</evidence>
<feature type="chain" id="PRO_5009110920" description="SH3b domain-containing protein" evidence="5">
    <location>
        <begin position="21"/>
        <end position="251"/>
    </location>
</feature>
<gene>
    <name evidence="7" type="ORF">LPB138_11705</name>
</gene>
<dbReference type="InterPro" id="IPR003646">
    <property type="entry name" value="SH3-like_bac-type"/>
</dbReference>
<keyword evidence="2 3" id="KW-0802">TPR repeat</keyword>
<evidence type="ECO:0000313" key="8">
    <source>
        <dbReference type="Proteomes" id="UP000176050"/>
    </source>
</evidence>
<dbReference type="PROSITE" id="PS50293">
    <property type="entry name" value="TPR_REGION"/>
    <property type="match status" value="1"/>
</dbReference>
<sequence>MKQILIITFLVFSAFGFSQSADSLFVQANELYKNENYTEAIEVYKKIEETKVHSDELYFNMANSYYKLNKVAPSIYYYEKALKLNPSNSDAKTNLTFAKKMSIDAIESMPKTIFQKFSESIIYKLSYNSWAWAAVVFSFLGALLFLLYHFAYSSGKKLLYFNTSIISALFLIVSVVFAFQAYTHTVNTKSAIIFKQTSDVKNAPTLNSDTVFELHEGTKVLVLDAIDDWNKIKLADGKIGWIISDDIKLLN</sequence>
<keyword evidence="4" id="KW-0472">Membrane</keyword>
<dbReference type="Gene3D" id="2.30.30.40">
    <property type="entry name" value="SH3 Domains"/>
    <property type="match status" value="1"/>
</dbReference>
<feature type="domain" description="SH3b" evidence="6">
    <location>
        <begin position="188"/>
        <end position="250"/>
    </location>
</feature>
<dbReference type="SUPFAM" id="SSF48452">
    <property type="entry name" value="TPR-like"/>
    <property type="match status" value="1"/>
</dbReference>
<evidence type="ECO:0000256" key="2">
    <source>
        <dbReference type="ARBA" id="ARBA00022803"/>
    </source>
</evidence>
<dbReference type="KEGG" id="lul:LPB138_11705"/>
<dbReference type="SMART" id="SM00028">
    <property type="entry name" value="TPR"/>
    <property type="match status" value="2"/>
</dbReference>
<evidence type="ECO:0000313" key="7">
    <source>
        <dbReference type="EMBL" id="AOW21302.1"/>
    </source>
</evidence>
<feature type="transmembrane region" description="Helical" evidence="4">
    <location>
        <begin position="130"/>
        <end position="151"/>
    </location>
</feature>